<evidence type="ECO:0000313" key="4">
    <source>
        <dbReference type="Proteomes" id="UP000762676"/>
    </source>
</evidence>
<keyword evidence="4" id="KW-1185">Reference proteome</keyword>
<dbReference type="Pfam" id="PF01612">
    <property type="entry name" value="DNA_pol_A_exo1"/>
    <property type="match status" value="1"/>
</dbReference>
<keyword evidence="3" id="KW-0269">Exonuclease</keyword>
<keyword evidence="3" id="KW-0378">Hydrolase</keyword>
<accession>A0AAV4GYY7</accession>
<dbReference type="EMBL" id="BMAT01001709">
    <property type="protein sequence ID" value="GFR91122.1"/>
    <property type="molecule type" value="Genomic_DNA"/>
</dbReference>
<feature type="region of interest" description="Disordered" evidence="1">
    <location>
        <begin position="524"/>
        <end position="558"/>
    </location>
</feature>
<evidence type="ECO:0000313" key="3">
    <source>
        <dbReference type="EMBL" id="GFR91122.1"/>
    </source>
</evidence>
<dbReference type="AlphaFoldDB" id="A0AAV4GYY7"/>
<feature type="compositionally biased region" description="Basic and acidic residues" evidence="1">
    <location>
        <begin position="386"/>
        <end position="401"/>
    </location>
</feature>
<dbReference type="Proteomes" id="UP000762676">
    <property type="component" value="Unassembled WGS sequence"/>
</dbReference>
<dbReference type="SUPFAM" id="SSF53098">
    <property type="entry name" value="Ribonuclease H-like"/>
    <property type="match status" value="1"/>
</dbReference>
<feature type="compositionally biased region" description="Low complexity" evidence="1">
    <location>
        <begin position="626"/>
        <end position="640"/>
    </location>
</feature>
<dbReference type="InterPro" id="IPR012337">
    <property type="entry name" value="RNaseH-like_sf"/>
</dbReference>
<sequence length="811" mass="90105">MAWLVQVIDDVQEATDVSTDNSKVKRSKQMHQQRKTQPPHLSRLKNLDDDSLVLSNILREELGDQGIGSEDDVFEDFYETENYTLICRVCDKFHEAIQYIMQQETVGVVVDGQKLGRDGVLSLVQIVTDSELIIFDILRLGDEAFRAGLQAVFEADSVMKVIHDCRWIADLLRYQHNVSMVNIFDTQVANAFVYRSLNEGDWPRFVESLPGCLISHLNLSPTEVQFTQIRERCKEKDEAVWLVRPLPEKLLEAATKNTVHLLRLQHVLLVQMLAEFRAAVGIYLNHVTGTLEDVEKCRATSHLLPIAFTYVHKYVNEKPSCYERRDPQCFNKKGFRENNVNVPNTDVVFSHDSPWHKPHHHFSKGFPRNASTQEKERSSKVNGVPAEEKSRYRSAKNEHSQRSPQKQQDTSQHTTDCNDAVRFQEGAESERLEATSSSNPELLTDTRKPSPSTTNIAAQNGGCTGEERSIPLNSCEDDEVPELVSEQQSAVEVDTQGAEQIQKSLLWKICVEKKGQSALIVSNSANASPQRQVSATLGTQKDQDITPTVPSLSPAHNVINDEDEETKEFKRQMAILDQLHFVPANRATAGTNGTSVHKSSSCEQSDSSSSSKCNQYSDMPQLTKASQLSPSVSSSDSDGSPHMFKPSEADLKREQNLAASALMPAGMHQSGRRKSKKGHRPGSDNAVEPVTTAGSTAEVTKQPGPDFSAIPTPQSLLQRKEHALGISPFGIGNPFSEDEGFSTPSNLLKSRLVSPPDGREDSISDIELDLLLKSDKSQKILKLASLRPSTNVKDKILPFPAKAKFSKCGNS</sequence>
<dbReference type="GO" id="GO:1990923">
    <property type="term" value="C:PET complex"/>
    <property type="evidence" value="ECO:0007669"/>
    <property type="project" value="TreeGrafter"/>
</dbReference>
<comment type="caution">
    <text evidence="3">The sequence shown here is derived from an EMBL/GenBank/DDBJ whole genome shotgun (WGS) entry which is preliminary data.</text>
</comment>
<reference evidence="3 4" key="1">
    <citation type="journal article" date="2021" name="Elife">
        <title>Chloroplast acquisition without the gene transfer in kleptoplastic sea slugs, Plakobranchus ocellatus.</title>
        <authorList>
            <person name="Maeda T."/>
            <person name="Takahashi S."/>
            <person name="Yoshida T."/>
            <person name="Shimamura S."/>
            <person name="Takaki Y."/>
            <person name="Nagai Y."/>
            <person name="Toyoda A."/>
            <person name="Suzuki Y."/>
            <person name="Arimoto A."/>
            <person name="Ishii H."/>
            <person name="Satoh N."/>
            <person name="Nishiyama T."/>
            <person name="Hasebe M."/>
            <person name="Maruyama T."/>
            <person name="Minagawa J."/>
            <person name="Obokata J."/>
            <person name="Shigenobu S."/>
        </authorList>
    </citation>
    <scope>NUCLEOTIDE SEQUENCE [LARGE SCALE GENOMIC DNA]</scope>
</reference>
<dbReference type="PANTHER" id="PTHR46628">
    <property type="entry name" value="PIRNA BIOGENESIS PROTEIN EXD1"/>
    <property type="match status" value="1"/>
</dbReference>
<feature type="region of interest" description="Disordered" evidence="1">
    <location>
        <begin position="16"/>
        <end position="41"/>
    </location>
</feature>
<dbReference type="GO" id="GO:0008408">
    <property type="term" value="F:3'-5' exonuclease activity"/>
    <property type="evidence" value="ECO:0007669"/>
    <property type="project" value="InterPro"/>
</dbReference>
<dbReference type="GO" id="GO:0034587">
    <property type="term" value="P:piRNA processing"/>
    <property type="evidence" value="ECO:0007669"/>
    <property type="project" value="TreeGrafter"/>
</dbReference>
<evidence type="ECO:0000256" key="1">
    <source>
        <dbReference type="SAM" id="MobiDB-lite"/>
    </source>
</evidence>
<protein>
    <submittedName>
        <fullName evidence="3">Exonuclease 3'-5' domain-containing protein 1</fullName>
    </submittedName>
</protein>
<feature type="region of interest" description="Disordered" evidence="1">
    <location>
        <begin position="351"/>
        <end position="415"/>
    </location>
</feature>
<proteinExistence type="predicted"/>
<feature type="compositionally biased region" description="Polar residues" evidence="1">
    <location>
        <begin position="402"/>
        <end position="415"/>
    </location>
</feature>
<dbReference type="InterPro" id="IPR052144">
    <property type="entry name" value="piRNA_biogenesis_EXD1"/>
</dbReference>
<feature type="compositionally biased region" description="Polar residues" evidence="1">
    <location>
        <begin position="449"/>
        <end position="458"/>
    </location>
</feature>
<organism evidence="3 4">
    <name type="scientific">Elysia marginata</name>
    <dbReference type="NCBI Taxonomy" id="1093978"/>
    <lineage>
        <taxon>Eukaryota</taxon>
        <taxon>Metazoa</taxon>
        <taxon>Spiralia</taxon>
        <taxon>Lophotrochozoa</taxon>
        <taxon>Mollusca</taxon>
        <taxon>Gastropoda</taxon>
        <taxon>Heterobranchia</taxon>
        <taxon>Euthyneura</taxon>
        <taxon>Panpulmonata</taxon>
        <taxon>Sacoglossa</taxon>
        <taxon>Placobranchoidea</taxon>
        <taxon>Plakobranchidae</taxon>
        <taxon>Elysia</taxon>
    </lineage>
</organism>
<dbReference type="Gene3D" id="3.30.420.10">
    <property type="entry name" value="Ribonuclease H-like superfamily/Ribonuclease H"/>
    <property type="match status" value="1"/>
</dbReference>
<dbReference type="GO" id="GO:0003676">
    <property type="term" value="F:nucleic acid binding"/>
    <property type="evidence" value="ECO:0007669"/>
    <property type="project" value="InterPro"/>
</dbReference>
<dbReference type="PANTHER" id="PTHR46628:SF1">
    <property type="entry name" value="PIRNA BIOGENESIS PROTEIN EXD1"/>
    <property type="match status" value="1"/>
</dbReference>
<dbReference type="InterPro" id="IPR036397">
    <property type="entry name" value="RNaseH_sf"/>
</dbReference>
<feature type="compositionally biased region" description="Polar residues" evidence="1">
    <location>
        <begin position="588"/>
        <end position="597"/>
    </location>
</feature>
<feature type="region of interest" description="Disordered" evidence="1">
    <location>
        <begin position="662"/>
        <end position="712"/>
    </location>
</feature>
<dbReference type="InterPro" id="IPR002562">
    <property type="entry name" value="3'-5'_exonuclease_dom"/>
</dbReference>
<feature type="compositionally biased region" description="Low complexity" evidence="1">
    <location>
        <begin position="598"/>
        <end position="618"/>
    </location>
</feature>
<feature type="compositionally biased region" description="Polar residues" evidence="1">
    <location>
        <begin position="524"/>
        <end position="551"/>
    </location>
</feature>
<feature type="region of interest" description="Disordered" evidence="1">
    <location>
        <begin position="587"/>
        <end position="646"/>
    </location>
</feature>
<name>A0AAV4GYY7_9GAST</name>
<feature type="compositionally biased region" description="Basic residues" evidence="1">
    <location>
        <begin position="670"/>
        <end position="680"/>
    </location>
</feature>
<feature type="region of interest" description="Disordered" evidence="1">
    <location>
        <begin position="427"/>
        <end position="473"/>
    </location>
</feature>
<keyword evidence="3" id="KW-0540">Nuclease</keyword>
<feature type="domain" description="3'-5' exonuclease" evidence="2">
    <location>
        <begin position="117"/>
        <end position="269"/>
    </location>
</feature>
<evidence type="ECO:0000259" key="2">
    <source>
        <dbReference type="Pfam" id="PF01612"/>
    </source>
</evidence>
<feature type="compositionally biased region" description="Basic residues" evidence="1">
    <location>
        <begin position="24"/>
        <end position="34"/>
    </location>
</feature>
<gene>
    <name evidence="3" type="ORF">ElyMa_000836100</name>
</gene>